<evidence type="ECO:0008006" key="8">
    <source>
        <dbReference type="Google" id="ProtNLM"/>
    </source>
</evidence>
<evidence type="ECO:0000259" key="6">
    <source>
        <dbReference type="PROSITE" id="PS50948"/>
    </source>
</evidence>
<reference evidence="7" key="1">
    <citation type="submission" date="2018-02" db="EMBL/GenBank/DDBJ databases">
        <authorList>
            <person name="Cohen D.B."/>
            <person name="Kent A.D."/>
        </authorList>
    </citation>
    <scope>NUCLEOTIDE SEQUENCE</scope>
</reference>
<dbReference type="SUPFAM" id="SSF51110">
    <property type="entry name" value="alpha-D-mannose-specific plant lectins"/>
    <property type="match status" value="1"/>
</dbReference>
<feature type="signal peptide" evidence="4">
    <location>
        <begin position="1"/>
        <end position="25"/>
    </location>
</feature>
<feature type="domain" description="Bulb-type lectin" evidence="5">
    <location>
        <begin position="29"/>
        <end position="151"/>
    </location>
</feature>
<accession>A0A2N9GG82</accession>
<dbReference type="InterPro" id="IPR001480">
    <property type="entry name" value="Bulb-type_lectin_dom"/>
</dbReference>
<proteinExistence type="predicted"/>
<dbReference type="EMBL" id="OIVN01001838">
    <property type="protein sequence ID" value="SPC98154.1"/>
    <property type="molecule type" value="Genomic_DNA"/>
</dbReference>
<dbReference type="Gene3D" id="2.90.10.10">
    <property type="entry name" value="Bulb-type lectin domain"/>
    <property type="match status" value="1"/>
</dbReference>
<dbReference type="InterPro" id="IPR036426">
    <property type="entry name" value="Bulb-type_lectin_dom_sf"/>
</dbReference>
<keyword evidence="3" id="KW-0325">Glycoprotein</keyword>
<name>A0A2N9GG82_FAGSY</name>
<dbReference type="PROSITE" id="PS50927">
    <property type="entry name" value="BULB_LECTIN"/>
    <property type="match status" value="1"/>
</dbReference>
<evidence type="ECO:0000256" key="4">
    <source>
        <dbReference type="SAM" id="SignalP"/>
    </source>
</evidence>
<dbReference type="AlphaFoldDB" id="A0A2N9GG82"/>
<keyword evidence="1 4" id="KW-0732">Signal</keyword>
<dbReference type="PANTHER" id="PTHR32444">
    <property type="entry name" value="BULB-TYPE LECTIN DOMAIN-CONTAINING PROTEIN"/>
    <property type="match status" value="1"/>
</dbReference>
<evidence type="ECO:0000256" key="2">
    <source>
        <dbReference type="ARBA" id="ARBA00023157"/>
    </source>
</evidence>
<dbReference type="PANTHER" id="PTHR32444:SF128">
    <property type="entry name" value="CURCULIN-LIKE (MANNOSE-BINDING) LECTIN FAMILY PROTEIN"/>
    <property type="match status" value="1"/>
</dbReference>
<organism evidence="7">
    <name type="scientific">Fagus sylvatica</name>
    <name type="common">Beechnut</name>
    <dbReference type="NCBI Taxonomy" id="28930"/>
    <lineage>
        <taxon>Eukaryota</taxon>
        <taxon>Viridiplantae</taxon>
        <taxon>Streptophyta</taxon>
        <taxon>Embryophyta</taxon>
        <taxon>Tracheophyta</taxon>
        <taxon>Spermatophyta</taxon>
        <taxon>Magnoliopsida</taxon>
        <taxon>eudicotyledons</taxon>
        <taxon>Gunneridae</taxon>
        <taxon>Pentapetalae</taxon>
        <taxon>rosids</taxon>
        <taxon>fabids</taxon>
        <taxon>Fagales</taxon>
        <taxon>Fagaceae</taxon>
        <taxon>Fagus</taxon>
    </lineage>
</organism>
<sequence length="368" mass="41327">MASKALKVLILHFLCLLLFLRPSSSSYQTDTLVQGQGLMLGEELLSTGIFFRLGFGCFSKCYLLIWRNDKRARLENIVWVANRNTPISFDAFPSLTIDDYGNLTISYDGGRSTFVLYSGQEARLNASAVLLDSGNFVLRELNSDGSVKRVLWQSFDYPTNTLLPGMKLGVNRITRQTWSLRSWRGVDVAAEGSFTFGLDPNHTNQLVILWRQDIYWTSGSWYNGSFNSSSSLLTDSYCDFSYISNETETSFTCVRKDSTPLYPQLAIDYLGVLSDGRTLVNCTTSDFSNPSEGCVPQELPECRSRSHYHTFTPYSGLWDDIDGFRFDEGDNLTLMDCKSKCLNNCSCVAYASTNSGCPNWLSDLVEIT</sequence>
<feature type="chain" id="PRO_5014809044" description="Bulb-type lectin domain-containing protein" evidence="4">
    <location>
        <begin position="26"/>
        <end position="368"/>
    </location>
</feature>
<evidence type="ECO:0000259" key="5">
    <source>
        <dbReference type="PROSITE" id="PS50927"/>
    </source>
</evidence>
<evidence type="ECO:0000256" key="1">
    <source>
        <dbReference type="ARBA" id="ARBA00022729"/>
    </source>
</evidence>
<dbReference type="SMART" id="SM00108">
    <property type="entry name" value="B_lectin"/>
    <property type="match status" value="1"/>
</dbReference>
<dbReference type="Pfam" id="PF08276">
    <property type="entry name" value="PAN_2"/>
    <property type="match status" value="1"/>
</dbReference>
<evidence type="ECO:0000313" key="7">
    <source>
        <dbReference type="EMBL" id="SPC98154.1"/>
    </source>
</evidence>
<evidence type="ECO:0000256" key="3">
    <source>
        <dbReference type="ARBA" id="ARBA00023180"/>
    </source>
</evidence>
<dbReference type="Pfam" id="PF01453">
    <property type="entry name" value="B_lectin"/>
    <property type="match status" value="1"/>
</dbReference>
<keyword evidence="2" id="KW-1015">Disulfide bond</keyword>
<feature type="domain" description="Apple" evidence="6">
    <location>
        <begin position="302"/>
        <end position="368"/>
    </location>
</feature>
<dbReference type="PROSITE" id="PS50948">
    <property type="entry name" value="PAN"/>
    <property type="match status" value="1"/>
</dbReference>
<protein>
    <recommendedName>
        <fullName evidence="8">Bulb-type lectin domain-containing protein</fullName>
    </recommendedName>
</protein>
<dbReference type="InterPro" id="IPR003609">
    <property type="entry name" value="Pan_app"/>
</dbReference>
<gene>
    <name evidence="7" type="ORF">FSB_LOCUS26036</name>
</gene>